<evidence type="ECO:0000259" key="1">
    <source>
        <dbReference type="Pfam" id="PF05699"/>
    </source>
</evidence>
<comment type="caution">
    <text evidence="2">The sequence shown here is derived from an EMBL/GenBank/DDBJ whole genome shotgun (WGS) entry which is preliminary data.</text>
</comment>
<gene>
    <name evidence="2" type="ORF">ANN_01580</name>
</gene>
<dbReference type="InterPro" id="IPR008906">
    <property type="entry name" value="HATC_C_dom"/>
</dbReference>
<organism evidence="2 3">
    <name type="scientific">Periplaneta americana</name>
    <name type="common">American cockroach</name>
    <name type="synonym">Blatta americana</name>
    <dbReference type="NCBI Taxonomy" id="6978"/>
    <lineage>
        <taxon>Eukaryota</taxon>
        <taxon>Metazoa</taxon>
        <taxon>Ecdysozoa</taxon>
        <taxon>Arthropoda</taxon>
        <taxon>Hexapoda</taxon>
        <taxon>Insecta</taxon>
        <taxon>Pterygota</taxon>
        <taxon>Neoptera</taxon>
        <taxon>Polyneoptera</taxon>
        <taxon>Dictyoptera</taxon>
        <taxon>Blattodea</taxon>
        <taxon>Blattoidea</taxon>
        <taxon>Blattidae</taxon>
        <taxon>Blattinae</taxon>
        <taxon>Periplaneta</taxon>
    </lineage>
</organism>
<dbReference type="PANTHER" id="PTHR46289:SF17">
    <property type="entry name" value="HAT C-TERMINAL DIMERISATION DOMAIN-CONTAINING PROTEIN"/>
    <property type="match status" value="1"/>
</dbReference>
<evidence type="ECO:0000313" key="2">
    <source>
        <dbReference type="EMBL" id="KAJ4450173.1"/>
    </source>
</evidence>
<dbReference type="EMBL" id="JAJSOF020000003">
    <property type="protein sequence ID" value="KAJ4450173.1"/>
    <property type="molecule type" value="Genomic_DNA"/>
</dbReference>
<feature type="domain" description="HAT C-terminal dimerisation" evidence="1">
    <location>
        <begin position="164"/>
        <end position="204"/>
    </location>
</feature>
<dbReference type="InterPro" id="IPR052958">
    <property type="entry name" value="IFN-induced_PKR_regulator"/>
</dbReference>
<dbReference type="PANTHER" id="PTHR46289">
    <property type="entry name" value="52 KDA REPRESSOR OF THE INHIBITOR OF THE PROTEIN KINASE-LIKE PROTEIN-RELATED"/>
    <property type="match status" value="1"/>
</dbReference>
<name>A0ABQ8TV29_PERAM</name>
<dbReference type="Pfam" id="PF05699">
    <property type="entry name" value="Dimer_Tnp_hAT"/>
    <property type="match status" value="1"/>
</dbReference>
<sequence length="206" mass="23170">QPYSVAEDIISRQTYCLAVNGSHFEHLLSRDTIRALGWDGCTESGPGGGRLGLGATGPPHRGQLHRKLAPALQAGPHLYYFISQLKDRFLNHKGILKSIQTLLPKNIVRASDEDLETAVQAVVNQWPNDVDASPEPFFNELKMWRRNFLDQKNLLLMSTDFISSLNKCNEIIFPCTHKALKLFCTLPVTTATPEWSFSTLRCLKTY</sequence>
<reference evidence="2 3" key="1">
    <citation type="journal article" date="2022" name="Allergy">
        <title>Genome assembly and annotation of Periplaneta americana reveal a comprehensive cockroach allergen profile.</title>
        <authorList>
            <person name="Wang L."/>
            <person name="Xiong Q."/>
            <person name="Saelim N."/>
            <person name="Wang L."/>
            <person name="Nong W."/>
            <person name="Wan A.T."/>
            <person name="Shi M."/>
            <person name="Liu X."/>
            <person name="Cao Q."/>
            <person name="Hui J.H.L."/>
            <person name="Sookrung N."/>
            <person name="Leung T.F."/>
            <person name="Tungtrongchitr A."/>
            <person name="Tsui S.K.W."/>
        </authorList>
    </citation>
    <scope>NUCLEOTIDE SEQUENCE [LARGE SCALE GENOMIC DNA]</scope>
    <source>
        <strain evidence="2">PWHHKU_190912</strain>
    </source>
</reference>
<keyword evidence="3" id="KW-1185">Reference proteome</keyword>
<evidence type="ECO:0000313" key="3">
    <source>
        <dbReference type="Proteomes" id="UP001148838"/>
    </source>
</evidence>
<accession>A0ABQ8TV29</accession>
<feature type="non-terminal residue" evidence="2">
    <location>
        <position position="1"/>
    </location>
</feature>
<dbReference type="Proteomes" id="UP001148838">
    <property type="component" value="Unassembled WGS sequence"/>
</dbReference>
<protein>
    <recommendedName>
        <fullName evidence="1">HAT C-terminal dimerisation domain-containing protein</fullName>
    </recommendedName>
</protein>
<proteinExistence type="predicted"/>